<dbReference type="CDD" id="cd03416">
    <property type="entry name" value="CbiX_SirB_N"/>
    <property type="match status" value="1"/>
</dbReference>
<keyword evidence="4" id="KW-1185">Reference proteome</keyword>
<keyword evidence="2" id="KW-0456">Lyase</keyword>
<evidence type="ECO:0000256" key="1">
    <source>
        <dbReference type="ARBA" id="ARBA00022723"/>
    </source>
</evidence>
<comment type="caution">
    <text evidence="3">The sequence shown here is derived from an EMBL/GenBank/DDBJ whole genome shotgun (WGS) entry which is preliminary data.</text>
</comment>
<dbReference type="PANTHER" id="PTHR33542:SF3">
    <property type="entry name" value="SIROHYDROCHLORIN FERROCHELATASE, CHLOROPLASTIC"/>
    <property type="match status" value="1"/>
</dbReference>
<sequence length="258" mass="28650">MEAVLYICHGTRIRDGQIGALQFIERCKEKVNVPIQEACFLELAEPTIEEAFARCIKQGATKIVAVPILLLTAGHAKKDIPEILLSLAEAHPEIEVVYGTPFGVHDKLVDVLMDRIREANSIIDKDATVLLVGRGSSDPDVKRDLNEIALMLERRGGFLKVDTCFLAAAEPTFEQGLRGLEGNKQVYIVPYILFTGLLMRQIAADVSQLLVDSSNIFLCSFLGYHTILEDILAERIEKWKNQKGNLMFNGEGLCTLSH</sequence>
<organism evidence="3 4">
    <name type="scientific">Priestia endophytica DSM 13796</name>
    <dbReference type="NCBI Taxonomy" id="1121089"/>
    <lineage>
        <taxon>Bacteria</taxon>
        <taxon>Bacillati</taxon>
        <taxon>Bacillota</taxon>
        <taxon>Bacilli</taxon>
        <taxon>Bacillales</taxon>
        <taxon>Bacillaceae</taxon>
        <taxon>Priestia</taxon>
    </lineage>
</organism>
<evidence type="ECO:0000313" key="4">
    <source>
        <dbReference type="Proteomes" id="UP000182762"/>
    </source>
</evidence>
<dbReference type="Pfam" id="PF01903">
    <property type="entry name" value="CbiX"/>
    <property type="match status" value="2"/>
</dbReference>
<dbReference type="Gene3D" id="3.40.50.1400">
    <property type="match status" value="2"/>
</dbReference>
<proteinExistence type="predicted"/>
<dbReference type="RefSeq" id="WP_061804560.1">
    <property type="nucleotide sequence ID" value="NZ_FOXX01000005.1"/>
</dbReference>
<dbReference type="GeneID" id="93711171"/>
<name>A0A1I6A4X4_9BACI</name>
<protein>
    <submittedName>
        <fullName evidence="3">Sirohydrochlorin ferrochelatase</fullName>
    </submittedName>
</protein>
<dbReference type="InterPro" id="IPR050963">
    <property type="entry name" value="Sirohydro_Cobaltochel/CbiX"/>
</dbReference>
<evidence type="ECO:0000256" key="2">
    <source>
        <dbReference type="ARBA" id="ARBA00023239"/>
    </source>
</evidence>
<reference evidence="3 4" key="1">
    <citation type="submission" date="2016-10" db="EMBL/GenBank/DDBJ databases">
        <authorList>
            <person name="Varghese N."/>
            <person name="Submissions S."/>
        </authorList>
    </citation>
    <scope>NUCLEOTIDE SEQUENCE [LARGE SCALE GENOMIC DNA]</scope>
    <source>
        <strain evidence="3 4">DSM 13796</strain>
    </source>
</reference>
<dbReference type="EMBL" id="FOXX01000005">
    <property type="protein sequence ID" value="SFQ63796.1"/>
    <property type="molecule type" value="Genomic_DNA"/>
</dbReference>
<dbReference type="InterPro" id="IPR002762">
    <property type="entry name" value="CbiX-like"/>
</dbReference>
<accession>A0A1I6A4X4</accession>
<dbReference type="PANTHER" id="PTHR33542">
    <property type="entry name" value="SIROHYDROCHLORIN FERROCHELATASE, CHLOROPLASTIC"/>
    <property type="match status" value="1"/>
</dbReference>
<dbReference type="Proteomes" id="UP000182762">
    <property type="component" value="Unassembled WGS sequence"/>
</dbReference>
<dbReference type="SUPFAM" id="SSF53800">
    <property type="entry name" value="Chelatase"/>
    <property type="match status" value="1"/>
</dbReference>
<gene>
    <name evidence="3" type="ORF">SAMN02745910_02523</name>
</gene>
<keyword evidence="1" id="KW-0479">Metal-binding</keyword>
<evidence type="ECO:0000313" key="3">
    <source>
        <dbReference type="EMBL" id="SFQ63796.1"/>
    </source>
</evidence>
<dbReference type="CDD" id="cd03414">
    <property type="entry name" value="CbiX_SirB_C"/>
    <property type="match status" value="1"/>
</dbReference>